<dbReference type="Pfam" id="PF02776">
    <property type="entry name" value="TPP_enzyme_N"/>
    <property type="match status" value="1"/>
</dbReference>
<feature type="domain" description="Thiamine pyrophosphate enzyme central" evidence="12">
    <location>
        <begin position="202"/>
        <end position="316"/>
    </location>
</feature>
<dbReference type="GO" id="GO:0000949">
    <property type="term" value="P:aromatic amino acid family catabolic process to alcohol via Ehrlich pathway"/>
    <property type="evidence" value="ECO:0007669"/>
    <property type="project" value="TreeGrafter"/>
</dbReference>
<dbReference type="Pfam" id="PF00205">
    <property type="entry name" value="TPP_enzyme_M"/>
    <property type="match status" value="1"/>
</dbReference>
<dbReference type="Proteomes" id="UP000288859">
    <property type="component" value="Unassembled WGS sequence"/>
</dbReference>
<evidence type="ECO:0000256" key="1">
    <source>
        <dbReference type="ARBA" id="ARBA00001964"/>
    </source>
</evidence>
<keyword evidence="8" id="KW-0456">Lyase</keyword>
<keyword evidence="6 9" id="KW-0460">Magnesium</keyword>
<feature type="domain" description="Thiamine pyrophosphate enzyme TPP-binding" evidence="13">
    <location>
        <begin position="484"/>
        <end position="534"/>
    </location>
</feature>
<evidence type="ECO:0000256" key="8">
    <source>
        <dbReference type="ARBA" id="ARBA00023239"/>
    </source>
</evidence>
<reference evidence="15 16" key="1">
    <citation type="submission" date="2017-03" db="EMBL/GenBank/DDBJ databases">
        <title>Genomes of endolithic fungi from Antarctica.</title>
        <authorList>
            <person name="Coleine C."/>
            <person name="Masonjones S."/>
            <person name="Stajich J.E."/>
        </authorList>
    </citation>
    <scope>NUCLEOTIDE SEQUENCE [LARGE SCALE GENOMIC DNA]</scope>
    <source>
        <strain evidence="15 16">CCFEE 6314</strain>
    </source>
</reference>
<dbReference type="GO" id="GO:0000287">
    <property type="term" value="F:magnesium ion binding"/>
    <property type="evidence" value="ECO:0007669"/>
    <property type="project" value="InterPro"/>
</dbReference>
<dbReference type="PANTHER" id="PTHR43452">
    <property type="entry name" value="PYRUVATE DECARBOXYLASE"/>
    <property type="match status" value="1"/>
</dbReference>
<feature type="region of interest" description="Disordered" evidence="11">
    <location>
        <begin position="439"/>
        <end position="462"/>
    </location>
</feature>
<dbReference type="FunFam" id="3.40.50.970:FF:000019">
    <property type="entry name" value="Pyruvate decarboxylase isozyme"/>
    <property type="match status" value="1"/>
</dbReference>
<comment type="cofactor">
    <cofactor evidence="9">
        <name>Mg(2+)</name>
        <dbReference type="ChEBI" id="CHEBI:18420"/>
    </cofactor>
    <text evidence="9">Binds 1 Mg(2+) per subunit.</text>
</comment>
<dbReference type="Pfam" id="PF02775">
    <property type="entry name" value="TPP_enzyme_C"/>
    <property type="match status" value="1"/>
</dbReference>
<evidence type="ECO:0000259" key="12">
    <source>
        <dbReference type="Pfam" id="PF00205"/>
    </source>
</evidence>
<feature type="binding site" evidence="9">
    <location>
        <position position="491"/>
    </location>
    <ligand>
        <name>Mg(2+)</name>
        <dbReference type="ChEBI" id="CHEBI:18420"/>
    </ligand>
</feature>
<dbReference type="InterPro" id="IPR047213">
    <property type="entry name" value="TPP_PYR_PDC_IPDC-like"/>
</dbReference>
<evidence type="ECO:0000256" key="3">
    <source>
        <dbReference type="ARBA" id="ARBA00014422"/>
    </source>
</evidence>
<comment type="caution">
    <text evidence="15">The sequence shown here is derived from an EMBL/GenBank/DDBJ whole genome shotgun (WGS) entry which is preliminary data.</text>
</comment>
<dbReference type="InterPro" id="IPR011766">
    <property type="entry name" value="TPP_enzyme_TPP-bd"/>
</dbReference>
<dbReference type="InterPro" id="IPR012001">
    <property type="entry name" value="Thiamin_PyroP_enz_TPP-bd_dom"/>
</dbReference>
<evidence type="ECO:0000256" key="11">
    <source>
        <dbReference type="SAM" id="MobiDB-lite"/>
    </source>
</evidence>
<feature type="binding site" evidence="9">
    <location>
        <position position="520"/>
    </location>
    <ligand>
        <name>Mg(2+)</name>
        <dbReference type="ChEBI" id="CHEBI:18420"/>
    </ligand>
</feature>
<accession>A0A438MU32</accession>
<organism evidence="15 16">
    <name type="scientific">Exophiala mesophila</name>
    <name type="common">Black yeast-like fungus</name>
    <dbReference type="NCBI Taxonomy" id="212818"/>
    <lineage>
        <taxon>Eukaryota</taxon>
        <taxon>Fungi</taxon>
        <taxon>Dikarya</taxon>
        <taxon>Ascomycota</taxon>
        <taxon>Pezizomycotina</taxon>
        <taxon>Eurotiomycetes</taxon>
        <taxon>Chaetothyriomycetidae</taxon>
        <taxon>Chaetothyriales</taxon>
        <taxon>Herpotrichiellaceae</taxon>
        <taxon>Exophiala</taxon>
    </lineage>
</organism>
<comment type="cofactor">
    <cofactor evidence="1">
        <name>thiamine diphosphate</name>
        <dbReference type="ChEBI" id="CHEBI:58937"/>
    </cofactor>
</comment>
<dbReference type="GO" id="GO:0004737">
    <property type="term" value="F:pyruvate decarboxylase activity"/>
    <property type="evidence" value="ECO:0007669"/>
    <property type="project" value="TreeGrafter"/>
</dbReference>
<dbReference type="Gene3D" id="3.40.50.1220">
    <property type="entry name" value="TPP-binding domain"/>
    <property type="match status" value="1"/>
</dbReference>
<comment type="similarity">
    <text evidence="2 10">Belongs to the TPP enzyme family.</text>
</comment>
<dbReference type="GO" id="GO:0005829">
    <property type="term" value="C:cytosol"/>
    <property type="evidence" value="ECO:0007669"/>
    <property type="project" value="TreeGrafter"/>
</dbReference>
<dbReference type="CDD" id="cd07038">
    <property type="entry name" value="TPP_PYR_PDC_IPDC_like"/>
    <property type="match status" value="1"/>
</dbReference>
<evidence type="ECO:0000256" key="7">
    <source>
        <dbReference type="ARBA" id="ARBA00023052"/>
    </source>
</evidence>
<dbReference type="PANTHER" id="PTHR43452:SF11">
    <property type="entry name" value="PYRUVATE DECARBOXYLASE"/>
    <property type="match status" value="1"/>
</dbReference>
<dbReference type="InterPro" id="IPR012000">
    <property type="entry name" value="Thiamin_PyroP_enz_cen_dom"/>
</dbReference>
<keyword evidence="5" id="KW-0210">Decarboxylase</keyword>
<keyword evidence="4 9" id="KW-0479">Metal-binding</keyword>
<evidence type="ECO:0000259" key="13">
    <source>
        <dbReference type="Pfam" id="PF02775"/>
    </source>
</evidence>
<dbReference type="SUPFAM" id="SSF52467">
    <property type="entry name" value="DHS-like NAD/FAD-binding domain"/>
    <property type="match status" value="1"/>
</dbReference>
<dbReference type="GO" id="GO:0005634">
    <property type="term" value="C:nucleus"/>
    <property type="evidence" value="ECO:0007669"/>
    <property type="project" value="TreeGrafter"/>
</dbReference>
<dbReference type="InterPro" id="IPR012110">
    <property type="entry name" value="PDC/IPDC-like"/>
</dbReference>
<dbReference type="InterPro" id="IPR029061">
    <property type="entry name" value="THDP-binding"/>
</dbReference>
<dbReference type="OrthoDB" id="3970464at2759"/>
<proteinExistence type="inferred from homology"/>
<gene>
    <name evidence="15" type="ORF">B0A52_08603</name>
</gene>
<evidence type="ECO:0000256" key="10">
    <source>
        <dbReference type="RuleBase" id="RU362132"/>
    </source>
</evidence>
<evidence type="ECO:0000256" key="4">
    <source>
        <dbReference type="ARBA" id="ARBA00022723"/>
    </source>
</evidence>
<dbReference type="InterPro" id="IPR047214">
    <property type="entry name" value="TPP_PDC_IPDC"/>
</dbReference>
<protein>
    <recommendedName>
        <fullName evidence="3">Pyruvate decarboxylase</fullName>
    </recommendedName>
</protein>
<dbReference type="VEuPathDB" id="FungiDB:PV10_03800"/>
<evidence type="ECO:0000256" key="2">
    <source>
        <dbReference type="ARBA" id="ARBA00007812"/>
    </source>
</evidence>
<sequence length="619" mass="66870">MKKIPLARYLFTRLAQHKVQHMHGVPGDFTLKSLDHLSPSGVKWINSCNELNAGYAADGYSRVRGLGALMTTYGVGELSAINAIAGSYAEHVPVVGIVGTPRRELQATRANVHHTLGDGRPRVFAEMARHVTVAQANLIHDDQGALVEAVDDVIATCLRESRPVYVELPCDMVAMPVDGARLDTKALDVDVKSDAREEKNAVDAVLQRLGAAKQPLILVDSGHGVRGFRKEINAFVRKSGIPTLAMPSGNGMVEHSLRNFYGVHSGPVGQIDTMPYVSGADVVLAIGPMFSDTQTLGWSVVPEADKIITLTKKSVEFPGHGHGQGGHSRTTNININIQSFLATLTKAINPSSLATPDTSSLGDFRTIAPASADLSAPIDQTNFYLHLSKYLRPGDTVLLANATPILGGRDLVLPPKATSIASGQWFSIGHMLPAAQGAALAQQQGIQDQETTKAEGASGNDDDHLHLNPWTLATRPCPPGLSPRTILLEGDGSFQVTAQELSTAIRYGIPLTVMIINNNGYAYERQIHGMHEDYNDLAPWRYADLGAKFFGADDYGPEHRQAYPIWTRRISTWKELDDTLADEAFNDAKGLKVLEVGIGKYDVPEKFKSVFQAAGEKLG</sequence>
<dbReference type="EMBL" id="NAJM01000051">
    <property type="protein sequence ID" value="RVX67169.1"/>
    <property type="molecule type" value="Genomic_DNA"/>
</dbReference>
<dbReference type="InterPro" id="IPR029035">
    <property type="entry name" value="DHS-like_NAD/FAD-binding_dom"/>
</dbReference>
<feature type="binding site" evidence="9">
    <location>
        <position position="518"/>
    </location>
    <ligand>
        <name>Mg(2+)</name>
        <dbReference type="ChEBI" id="CHEBI:18420"/>
    </ligand>
</feature>
<dbReference type="SUPFAM" id="SSF52518">
    <property type="entry name" value="Thiamin diphosphate-binding fold (THDP-binding)"/>
    <property type="match status" value="2"/>
</dbReference>
<feature type="domain" description="Thiamine pyrophosphate enzyme N-terminal TPP-binding" evidence="14">
    <location>
        <begin position="6"/>
        <end position="109"/>
    </location>
</feature>
<keyword evidence="7 10" id="KW-0786">Thiamine pyrophosphate</keyword>
<dbReference type="AlphaFoldDB" id="A0A438MU32"/>
<dbReference type="GO" id="GO:0030976">
    <property type="term" value="F:thiamine pyrophosphate binding"/>
    <property type="evidence" value="ECO:0007669"/>
    <property type="project" value="InterPro"/>
</dbReference>
<name>A0A438MU32_EXOME</name>
<evidence type="ECO:0000256" key="6">
    <source>
        <dbReference type="ARBA" id="ARBA00022842"/>
    </source>
</evidence>
<evidence type="ECO:0000259" key="14">
    <source>
        <dbReference type="Pfam" id="PF02776"/>
    </source>
</evidence>
<dbReference type="Gene3D" id="3.40.50.970">
    <property type="match status" value="2"/>
</dbReference>
<evidence type="ECO:0000256" key="5">
    <source>
        <dbReference type="ARBA" id="ARBA00022793"/>
    </source>
</evidence>
<dbReference type="PIRSF" id="PIRSF036565">
    <property type="entry name" value="Pyruvt_ip_decrb"/>
    <property type="match status" value="1"/>
</dbReference>
<dbReference type="CDD" id="cd02005">
    <property type="entry name" value="TPP_PDC_IPDC"/>
    <property type="match status" value="1"/>
</dbReference>
<evidence type="ECO:0000313" key="15">
    <source>
        <dbReference type="EMBL" id="RVX67169.1"/>
    </source>
</evidence>
<evidence type="ECO:0000313" key="16">
    <source>
        <dbReference type="Proteomes" id="UP000288859"/>
    </source>
</evidence>
<evidence type="ECO:0000256" key="9">
    <source>
        <dbReference type="PIRSR" id="PIRSR036565-2"/>
    </source>
</evidence>